<evidence type="ECO:0000313" key="13">
    <source>
        <dbReference type="WBParaSite" id="Gr19_v10_g6193.t1"/>
    </source>
</evidence>
<evidence type="ECO:0000259" key="11">
    <source>
        <dbReference type="PROSITE" id="PS50160"/>
    </source>
</evidence>
<keyword evidence="8" id="KW-0694">RNA-binding</keyword>
<keyword evidence="6" id="KW-0813">Transport</keyword>
<evidence type="ECO:0000256" key="9">
    <source>
        <dbReference type="ARBA" id="ARBA00023242"/>
    </source>
</evidence>
<dbReference type="InterPro" id="IPR017336">
    <property type="entry name" value="Snurportin-1"/>
</dbReference>
<reference evidence="13" key="1">
    <citation type="submission" date="2022-11" db="UniProtKB">
        <authorList>
            <consortium name="WormBaseParasite"/>
        </authorList>
    </citation>
    <scope>IDENTIFICATION</scope>
</reference>
<dbReference type="GO" id="GO:0005737">
    <property type="term" value="C:cytoplasm"/>
    <property type="evidence" value="ECO:0007669"/>
    <property type="project" value="UniProtKB-SubCell"/>
</dbReference>
<evidence type="ECO:0000256" key="8">
    <source>
        <dbReference type="ARBA" id="ARBA00022884"/>
    </source>
</evidence>
<evidence type="ECO:0000256" key="7">
    <source>
        <dbReference type="ARBA" id="ARBA00022490"/>
    </source>
</evidence>
<dbReference type="InterPro" id="IPR012310">
    <property type="entry name" value="DNA_ligase_ATP-dep_cent"/>
</dbReference>
<dbReference type="Proteomes" id="UP000887572">
    <property type="component" value="Unplaced"/>
</dbReference>
<dbReference type="GO" id="GO:0006281">
    <property type="term" value="P:DNA repair"/>
    <property type="evidence" value="ECO:0007669"/>
    <property type="project" value="InterPro"/>
</dbReference>
<dbReference type="WBParaSite" id="Gr19_v10_g6193.t1">
    <property type="protein sequence ID" value="Gr19_v10_g6193.t1"/>
    <property type="gene ID" value="Gr19_v10_g6193"/>
</dbReference>
<evidence type="ECO:0000256" key="10">
    <source>
        <dbReference type="SAM" id="MobiDB-lite"/>
    </source>
</evidence>
<evidence type="ECO:0000256" key="4">
    <source>
        <dbReference type="ARBA" id="ARBA00007540"/>
    </source>
</evidence>
<keyword evidence="9" id="KW-0539">Nucleus</keyword>
<dbReference type="GO" id="GO:0005524">
    <property type="term" value="F:ATP binding"/>
    <property type="evidence" value="ECO:0007669"/>
    <property type="project" value="InterPro"/>
</dbReference>
<proteinExistence type="inferred from homology"/>
<dbReference type="PROSITE" id="PS50160">
    <property type="entry name" value="DNA_LIGASE_A3"/>
    <property type="match status" value="1"/>
</dbReference>
<evidence type="ECO:0000256" key="2">
    <source>
        <dbReference type="ARBA" id="ARBA00004123"/>
    </source>
</evidence>
<feature type="region of interest" description="Disordered" evidence="10">
    <location>
        <begin position="316"/>
        <end position="370"/>
    </location>
</feature>
<dbReference type="AlphaFoldDB" id="A0A914I276"/>
<organism evidence="12 13">
    <name type="scientific">Globodera rostochiensis</name>
    <name type="common">Golden nematode worm</name>
    <name type="synonym">Heterodera rostochiensis</name>
    <dbReference type="NCBI Taxonomy" id="31243"/>
    <lineage>
        <taxon>Eukaryota</taxon>
        <taxon>Metazoa</taxon>
        <taxon>Ecdysozoa</taxon>
        <taxon>Nematoda</taxon>
        <taxon>Chromadorea</taxon>
        <taxon>Rhabditida</taxon>
        <taxon>Tylenchina</taxon>
        <taxon>Tylenchomorpha</taxon>
        <taxon>Tylenchoidea</taxon>
        <taxon>Heteroderidae</taxon>
        <taxon>Heteroderinae</taxon>
        <taxon>Globodera</taxon>
    </lineage>
</organism>
<dbReference type="SUPFAM" id="SSF56091">
    <property type="entry name" value="DNA ligase/mRNA capping enzyme, catalytic domain"/>
    <property type="match status" value="1"/>
</dbReference>
<evidence type="ECO:0000313" key="12">
    <source>
        <dbReference type="Proteomes" id="UP000887572"/>
    </source>
</evidence>
<name>A0A914I276_GLORO</name>
<comment type="function">
    <text evidence="1">Functions as an U snRNP-specific nuclear import adapter. Involved in the trimethylguanosine (m3G)-cap-dependent nuclear import of U snRNPs. Binds specifically to the terminal m3G-cap U snRNAs.</text>
</comment>
<comment type="subcellular location">
    <subcellularLocation>
        <location evidence="3">Cytoplasm</location>
    </subcellularLocation>
    <subcellularLocation>
        <location evidence="2">Nucleus</location>
    </subcellularLocation>
</comment>
<dbReference type="Pfam" id="PF21974">
    <property type="entry name" value="SPN1_m3Gcap_bd"/>
    <property type="match status" value="1"/>
</dbReference>
<sequence>MDVDELLEGLVQSTVCADNELGGGDNETAAEHPRFGRHYKNEGKVAEQQRKRRQEHLERQTLAREEWLQRRRAIENADDFPSNAFSRRQRRNNRNPYKNMLMFSDWLVDIPGTLSTEWTLVPSPVGRRALVVANKGETRVYFKNGHVATQFHSFLPGGNKKLFLLDLLWWNKQMFTDMDFTMRRFFLKSRIEEINTEISTKTAGSEHHFVLLPSCACSPEEIAQFMRNAFPFNLDGLLFYYNEAFYIPEQTPLVGWLKPWMLPELLGVSVPKHYTTDMEHTNSREFIDEFNKTHCHVSSAVKEQQRKQWLAEQAAAEWAKKGTDDQMEAAGDEQPQNDGGGLKTDVEHGEDGTNNVDGENGGEGGMKEAK</sequence>
<keyword evidence="7" id="KW-0963">Cytoplasm</keyword>
<evidence type="ECO:0000256" key="5">
    <source>
        <dbReference type="ARBA" id="ARBA00016034"/>
    </source>
</evidence>
<dbReference type="GO" id="GO:0061015">
    <property type="term" value="P:snRNA import into nucleus"/>
    <property type="evidence" value="ECO:0007669"/>
    <property type="project" value="InterPro"/>
</dbReference>
<accession>A0A914I276</accession>
<evidence type="ECO:0000256" key="1">
    <source>
        <dbReference type="ARBA" id="ARBA00003975"/>
    </source>
</evidence>
<feature type="compositionally biased region" description="Basic and acidic residues" evidence="10">
    <location>
        <begin position="29"/>
        <end position="58"/>
    </location>
</feature>
<keyword evidence="12" id="KW-1185">Reference proteome</keyword>
<dbReference type="GO" id="GO:0005634">
    <property type="term" value="C:nucleus"/>
    <property type="evidence" value="ECO:0007669"/>
    <property type="project" value="UniProtKB-SubCell"/>
</dbReference>
<comment type="similarity">
    <text evidence="4">Belongs to the snurportin family.</text>
</comment>
<dbReference type="PANTHER" id="PTHR13403">
    <property type="entry name" value="SNURPORTIN1 RNUT1 PROTEIN RNA, U TRANSPORTER 1"/>
    <property type="match status" value="1"/>
</dbReference>
<dbReference type="InterPro" id="IPR047857">
    <property type="entry name" value="Snurportin1_C"/>
</dbReference>
<dbReference type="GO" id="GO:0006310">
    <property type="term" value="P:DNA recombination"/>
    <property type="evidence" value="ECO:0007669"/>
    <property type="project" value="InterPro"/>
</dbReference>
<dbReference type="PANTHER" id="PTHR13403:SF6">
    <property type="entry name" value="SNURPORTIN-1"/>
    <property type="match status" value="1"/>
</dbReference>
<evidence type="ECO:0000256" key="6">
    <source>
        <dbReference type="ARBA" id="ARBA00022448"/>
    </source>
</evidence>
<dbReference type="Gene3D" id="3.30.470.30">
    <property type="entry name" value="DNA ligase/mRNA capping enzyme"/>
    <property type="match status" value="1"/>
</dbReference>
<dbReference type="CDD" id="cd09232">
    <property type="entry name" value="Snurportin-1_C"/>
    <property type="match status" value="1"/>
</dbReference>
<feature type="domain" description="ATP-dependent DNA ligase family profile" evidence="11">
    <location>
        <begin position="162"/>
        <end position="258"/>
    </location>
</feature>
<dbReference type="GO" id="GO:0003723">
    <property type="term" value="F:RNA binding"/>
    <property type="evidence" value="ECO:0007669"/>
    <property type="project" value="UniProtKB-KW"/>
</dbReference>
<evidence type="ECO:0000256" key="3">
    <source>
        <dbReference type="ARBA" id="ARBA00004496"/>
    </source>
</evidence>
<feature type="region of interest" description="Disordered" evidence="10">
    <location>
        <begin position="17"/>
        <end position="58"/>
    </location>
</feature>
<protein>
    <recommendedName>
        <fullName evidence="5">Snurportin-1</fullName>
    </recommendedName>
</protein>
<dbReference type="GO" id="GO:0003910">
    <property type="term" value="F:DNA ligase (ATP) activity"/>
    <property type="evidence" value="ECO:0007669"/>
    <property type="project" value="InterPro"/>
</dbReference>